<evidence type="ECO:0000256" key="1">
    <source>
        <dbReference type="SAM" id="MobiDB-lite"/>
    </source>
</evidence>
<feature type="region of interest" description="Disordered" evidence="1">
    <location>
        <begin position="446"/>
        <end position="488"/>
    </location>
</feature>
<evidence type="ECO:0000313" key="4">
    <source>
        <dbReference type="Proteomes" id="UP000010478"/>
    </source>
</evidence>
<dbReference type="Proteomes" id="UP000010478">
    <property type="component" value="Chromosome"/>
</dbReference>
<dbReference type="eggNOG" id="COG4632">
    <property type="taxonomic scope" value="Bacteria"/>
</dbReference>
<feature type="compositionally biased region" description="Pro residues" evidence="1">
    <location>
        <begin position="450"/>
        <end position="469"/>
    </location>
</feature>
<name>K9VLH0_9CYAN</name>
<organism evidence="3 4">
    <name type="scientific">Phormidium nigroviride PCC 7112</name>
    <dbReference type="NCBI Taxonomy" id="179408"/>
    <lineage>
        <taxon>Bacteria</taxon>
        <taxon>Bacillati</taxon>
        <taxon>Cyanobacteriota</taxon>
        <taxon>Cyanophyceae</taxon>
        <taxon>Oscillatoriophycideae</taxon>
        <taxon>Oscillatoriales</taxon>
        <taxon>Oscillatoriaceae</taxon>
        <taxon>Phormidium</taxon>
    </lineage>
</organism>
<reference evidence="3 4" key="1">
    <citation type="submission" date="2012-05" db="EMBL/GenBank/DDBJ databases">
        <title>Finished chromosome of genome of Oscillatoria sp. PCC 7112.</title>
        <authorList>
            <consortium name="US DOE Joint Genome Institute"/>
            <person name="Gugger M."/>
            <person name="Coursin T."/>
            <person name="Rippka R."/>
            <person name="Tandeau De Marsac N."/>
            <person name="Huntemann M."/>
            <person name="Wei C.-L."/>
            <person name="Han J."/>
            <person name="Detter J.C."/>
            <person name="Han C."/>
            <person name="Tapia R."/>
            <person name="Davenport K."/>
            <person name="Daligault H."/>
            <person name="Erkkila T."/>
            <person name="Gu W."/>
            <person name="Munk A.C.C."/>
            <person name="Teshima H."/>
            <person name="Xu Y."/>
            <person name="Chain P."/>
            <person name="Chen A."/>
            <person name="Krypides N."/>
            <person name="Mavromatis K."/>
            <person name="Markowitz V."/>
            <person name="Szeto E."/>
            <person name="Ivanova N."/>
            <person name="Mikhailova N."/>
            <person name="Ovchinnikova G."/>
            <person name="Pagani I."/>
            <person name="Pati A."/>
            <person name="Goodwin L."/>
            <person name="Peters L."/>
            <person name="Pitluck S."/>
            <person name="Woyke T."/>
            <person name="Kerfeld C."/>
        </authorList>
    </citation>
    <scope>NUCLEOTIDE SEQUENCE [LARGE SCALE GENOMIC DNA]</scope>
    <source>
        <strain evidence="3 4">PCC 7112</strain>
    </source>
</reference>
<dbReference type="PANTHER" id="PTHR40446">
    <property type="entry name" value="N-ACETYLGLUCOSAMINE-1-PHOSPHODIESTER ALPHA-N-ACETYLGLUCOSAMINIDASE"/>
    <property type="match status" value="1"/>
</dbReference>
<dbReference type="PATRIC" id="fig|179408.3.peg.4998"/>
<accession>K9VLH0</accession>
<dbReference type="HOGENOM" id="CLU_014587_0_0_3"/>
<dbReference type="STRING" id="179408.Osc7112_4057"/>
<dbReference type="PANTHER" id="PTHR40446:SF2">
    <property type="entry name" value="N-ACETYLGLUCOSAMINE-1-PHOSPHODIESTER ALPHA-N-ACETYLGLUCOSAMINIDASE"/>
    <property type="match status" value="1"/>
</dbReference>
<sequence length="915" mass="99182" precursor="true">MKRNFFYWRLILSVSILPVLAIAPSLLWNQPGRAQQGERAELIDASSSSQGMNSLADSESRLKLISCTIVKNGQDACEVRKFTLCGTGILPVHKRLIENGATSQLKPTEILTDSSLEKTLTMRQGIQPLSEYRLLAQSVPPSSIIRQGGQVSLNDRILPLSWTQHLIHASRTRQGMNSLADSESRLKPTEILTDSSLEKTLTMRQGIQPLSEYRLLAQSLPPSSIIRQGGQVSLNDRILPLSWTQHLIHASRARQGMNSLADSESRLKPTEILTYSPLERTSAMRQGIHSLSEYRLLAQSLPPSSRVRQGSQVSLNGRLLPLSWTQQPANSTSADFRTWIADVGLMQSAGVDLLSSADSTKQPVQWFSVSLTGVQSLAARATGPYRYLDVTDFARLAGWEISADGNILKITSQTASVTGIRQAEIESGDRIVVDLDRPAPWQVNFVNKPIPSPTPTPNPPDDPTKPAIPLPNLRTAPNLETPDDPTKPALPLQITPLQPIAGQEWSIAIDAQVAPAIIQQTFSTSQQLLSLKVEPDGAQTKVKVRIPLGWRPQVFSLGNPNRLAIDIRPDSLVEKNIVWAPGVQWRQQYQNLGTARFPVVWLEVNPRQSGIKIRPILSNPPADRGTAPLLQTAEVSGAAAAINAGFFNRINRLALGAIRRDNKWLSGPILNRGAIAWNDRGEFAIDRLTLQETLITPANQFLPVSHLNSAYVQSGIGRYNSDWGTTYTPLSGNEIVVTVAGDLVVSQSPGGAAGTTTFPIPANGYVLALRSDLSIAPQFTPGTLLRLETNTFPADFNRFPYILGGGPVLVQNSRVVLDAKAEGFSDAYVRQTAIRSAIGRTAAGNLLIVAVHNRAGGAGPNFAELAQILQQMGAVEALNLDGGSSTSLYLGGSLLDRPPSTAASVHNAIGIFIQP</sequence>
<dbReference type="InterPro" id="IPR018711">
    <property type="entry name" value="NAGPA"/>
</dbReference>
<evidence type="ECO:0000313" key="3">
    <source>
        <dbReference type="EMBL" id="AFZ08389.1"/>
    </source>
</evidence>
<evidence type="ECO:0000259" key="2">
    <source>
        <dbReference type="Pfam" id="PF09992"/>
    </source>
</evidence>
<dbReference type="KEGG" id="oni:Osc7112_4057"/>
<dbReference type="EMBL" id="CP003614">
    <property type="protein sequence ID" value="AFZ08389.1"/>
    <property type="molecule type" value="Genomic_DNA"/>
</dbReference>
<dbReference type="RefSeq" id="WP_015177636.1">
    <property type="nucleotide sequence ID" value="NC_019729.1"/>
</dbReference>
<dbReference type="AlphaFoldDB" id="K9VLH0"/>
<gene>
    <name evidence="3" type="ORF">Osc7112_4057</name>
</gene>
<keyword evidence="4" id="KW-1185">Reference proteome</keyword>
<dbReference type="Pfam" id="PF09992">
    <property type="entry name" value="NAGPA"/>
    <property type="match status" value="1"/>
</dbReference>
<protein>
    <recommendedName>
        <fullName evidence="2">Phosphodiester glycosidase domain-containing protein</fullName>
    </recommendedName>
</protein>
<feature type="domain" description="Phosphodiester glycosidase" evidence="2">
    <location>
        <begin position="734"/>
        <end position="912"/>
    </location>
</feature>
<proteinExistence type="predicted"/>